<feature type="compositionally biased region" description="Polar residues" evidence="1">
    <location>
        <begin position="251"/>
        <end position="264"/>
    </location>
</feature>
<feature type="region of interest" description="Disordered" evidence="1">
    <location>
        <begin position="242"/>
        <end position="377"/>
    </location>
</feature>
<evidence type="ECO:0000313" key="2">
    <source>
        <dbReference type="EMBL" id="KAF4468127.1"/>
    </source>
</evidence>
<dbReference type="Proteomes" id="UP000554235">
    <property type="component" value="Unassembled WGS sequence"/>
</dbReference>
<feature type="compositionally biased region" description="Polar residues" evidence="1">
    <location>
        <begin position="279"/>
        <end position="288"/>
    </location>
</feature>
<reference evidence="2 3" key="1">
    <citation type="submission" date="2020-01" db="EMBL/GenBank/DDBJ databases">
        <title>Identification and distribution of gene clusters putatively required for synthesis of sphingolipid metabolism inhibitors in phylogenetically diverse species of the filamentous fungus Fusarium.</title>
        <authorList>
            <person name="Kim H.-S."/>
            <person name="Busman M."/>
            <person name="Brown D.W."/>
            <person name="Divon H."/>
            <person name="Uhlig S."/>
            <person name="Proctor R.H."/>
        </authorList>
    </citation>
    <scope>NUCLEOTIDE SEQUENCE [LARGE SCALE GENOMIC DNA]</scope>
    <source>
        <strain evidence="2 3">NRRL 20459</strain>
    </source>
</reference>
<comment type="caution">
    <text evidence="2">The sequence shown here is derived from an EMBL/GenBank/DDBJ whole genome shotgun (WGS) entry which is preliminary data.</text>
</comment>
<dbReference type="EMBL" id="JAADYS010000652">
    <property type="protein sequence ID" value="KAF4468127.1"/>
    <property type="molecule type" value="Genomic_DNA"/>
</dbReference>
<proteinExistence type="predicted"/>
<feature type="compositionally biased region" description="Basic and acidic residues" evidence="1">
    <location>
        <begin position="352"/>
        <end position="364"/>
    </location>
</feature>
<gene>
    <name evidence="2" type="ORF">FALBO_5002</name>
</gene>
<accession>A0A8H4LEU5</accession>
<evidence type="ECO:0000256" key="1">
    <source>
        <dbReference type="SAM" id="MobiDB-lite"/>
    </source>
</evidence>
<dbReference type="AlphaFoldDB" id="A0A8H4LEU5"/>
<organism evidence="2 3">
    <name type="scientific">Fusarium albosuccineum</name>
    <dbReference type="NCBI Taxonomy" id="1237068"/>
    <lineage>
        <taxon>Eukaryota</taxon>
        <taxon>Fungi</taxon>
        <taxon>Dikarya</taxon>
        <taxon>Ascomycota</taxon>
        <taxon>Pezizomycotina</taxon>
        <taxon>Sordariomycetes</taxon>
        <taxon>Hypocreomycetidae</taxon>
        <taxon>Hypocreales</taxon>
        <taxon>Nectriaceae</taxon>
        <taxon>Fusarium</taxon>
        <taxon>Fusarium decemcellulare species complex</taxon>
    </lineage>
</organism>
<feature type="compositionally biased region" description="Low complexity" evidence="1">
    <location>
        <begin position="316"/>
        <end position="327"/>
    </location>
</feature>
<name>A0A8H4LEU5_9HYPO</name>
<feature type="compositionally biased region" description="Low complexity" evidence="1">
    <location>
        <begin position="341"/>
        <end position="350"/>
    </location>
</feature>
<protein>
    <submittedName>
        <fullName evidence="2">Uncharacterized protein</fullName>
    </submittedName>
</protein>
<evidence type="ECO:0000313" key="3">
    <source>
        <dbReference type="Proteomes" id="UP000554235"/>
    </source>
</evidence>
<keyword evidence="3" id="KW-1185">Reference proteome</keyword>
<sequence length="377" mass="41139">MQSMPSETTSSAGDVNLDFQQIQDRMMALISAEFAKLMNQTLQPQLDVLRQKLRQETDKKVVNQLGQGMVEKFHAAGGPFAKITHVRHRTPHDNSIVITLESEEAERAVRDQAHMISSIIGLSILCSVVPLQYFVQVLEIVPGSLPDKPHKLRKTWSELNGVEINAAFTTYGKLVLMFRRVEDARKLLETGFKLSADVQFKVNPARCVNCGGQHEAWSRKCKSKPVQRMLSECKARELQGPSWATVPANPPEQQTAVQTPSNSGGDVVVLGSRKRRARSSGNSLSEFTAPSKKRTEVMVGISSSAPVEIDGGSGSGASDPPAASAPGKSWSGFYQNGKFITTESGTTTGGIKDQRGQKQKEPKRSVGRPIGSKNKKN</sequence>